<feature type="domain" description="Cysteine-rich CPCC" evidence="2">
    <location>
        <begin position="19"/>
        <end position="87"/>
    </location>
</feature>
<evidence type="ECO:0000256" key="1">
    <source>
        <dbReference type="SAM" id="MobiDB-lite"/>
    </source>
</evidence>
<accession>A0A641AKK8</accession>
<evidence type="ECO:0000313" key="4">
    <source>
        <dbReference type="Proteomes" id="UP001515100"/>
    </source>
</evidence>
<sequence>MASWRRPTNAPDSHGAWLCPCCGHRTLEGAGDYDLCPVCFWEDAGDQLRWPTMTDGPNGISLIEAQRTFAEVGACAQAFVPQTRDPWPGEEREAGWRVLDPELDDFE</sequence>
<dbReference type="AlphaFoldDB" id="A0A641AKK8"/>
<dbReference type="EMBL" id="SDPP02000003">
    <property type="protein sequence ID" value="KAA1376367.1"/>
    <property type="molecule type" value="Genomic_DNA"/>
</dbReference>
<proteinExistence type="predicted"/>
<organism evidence="3 4">
    <name type="scientific">Aeromicrobium fastidiosum</name>
    <dbReference type="NCBI Taxonomy" id="52699"/>
    <lineage>
        <taxon>Bacteria</taxon>
        <taxon>Bacillati</taxon>
        <taxon>Actinomycetota</taxon>
        <taxon>Actinomycetes</taxon>
        <taxon>Propionibacteriales</taxon>
        <taxon>Nocardioidaceae</taxon>
        <taxon>Aeromicrobium</taxon>
    </lineage>
</organism>
<comment type="caution">
    <text evidence="3">The sequence shown here is derived from an EMBL/GenBank/DDBJ whole genome shotgun (WGS) entry which is preliminary data.</text>
</comment>
<protein>
    <submittedName>
        <fullName evidence="3">Hydrolase</fullName>
    </submittedName>
</protein>
<dbReference type="OrthoDB" id="1456570at2"/>
<evidence type="ECO:0000259" key="2">
    <source>
        <dbReference type="Pfam" id="PF14206"/>
    </source>
</evidence>
<gene>
    <name evidence="3" type="ORF">ESP62_013110</name>
</gene>
<name>A0A641AKK8_9ACTN</name>
<dbReference type="GO" id="GO:0016787">
    <property type="term" value="F:hydrolase activity"/>
    <property type="evidence" value="ECO:0007669"/>
    <property type="project" value="UniProtKB-KW"/>
</dbReference>
<feature type="region of interest" description="Disordered" evidence="1">
    <location>
        <begin position="82"/>
        <end position="107"/>
    </location>
</feature>
<keyword evidence="3" id="KW-0378">Hydrolase</keyword>
<evidence type="ECO:0000313" key="3">
    <source>
        <dbReference type="EMBL" id="KAA1376367.1"/>
    </source>
</evidence>
<dbReference type="Proteomes" id="UP001515100">
    <property type="component" value="Unassembled WGS sequence"/>
</dbReference>
<keyword evidence="4" id="KW-1185">Reference proteome</keyword>
<reference evidence="3" key="1">
    <citation type="submission" date="2019-09" db="EMBL/GenBank/DDBJ databases">
        <authorList>
            <person name="Li J."/>
        </authorList>
    </citation>
    <scope>NUCLEOTIDE SEQUENCE [LARGE SCALE GENOMIC DNA]</scope>
    <source>
        <strain evidence="3">NRBC 14897</strain>
    </source>
</reference>
<dbReference type="InterPro" id="IPR025983">
    <property type="entry name" value="Cys_rich_CPCC"/>
</dbReference>
<dbReference type="RefSeq" id="WP_129184331.1">
    <property type="nucleotide sequence ID" value="NZ_JAGIOG010000001.1"/>
</dbReference>
<dbReference type="Pfam" id="PF14206">
    <property type="entry name" value="Cys_rich_CPCC"/>
    <property type="match status" value="1"/>
</dbReference>